<dbReference type="Pfam" id="PF08543">
    <property type="entry name" value="Phos_pyr_kin"/>
    <property type="match status" value="1"/>
</dbReference>
<dbReference type="GO" id="GO:0005829">
    <property type="term" value="C:cytosol"/>
    <property type="evidence" value="ECO:0007669"/>
    <property type="project" value="TreeGrafter"/>
</dbReference>
<dbReference type="GO" id="GO:0009228">
    <property type="term" value="P:thiamine biosynthetic process"/>
    <property type="evidence" value="ECO:0007669"/>
    <property type="project" value="InterPro"/>
</dbReference>
<feature type="domain" description="Pyridoxamine kinase/Phosphomethylpyrimidine kinase" evidence="8">
    <location>
        <begin position="33"/>
        <end position="275"/>
    </location>
</feature>
<dbReference type="PANTHER" id="PTHR20858">
    <property type="entry name" value="PHOSPHOMETHYLPYRIMIDINE KINASE"/>
    <property type="match status" value="1"/>
</dbReference>
<keyword evidence="10" id="KW-1185">Reference proteome</keyword>
<dbReference type="FunFam" id="3.40.1190.20:FF:000003">
    <property type="entry name" value="Phosphomethylpyrimidine kinase ThiD"/>
    <property type="match status" value="1"/>
</dbReference>
<accession>A0A2H3NV09</accession>
<dbReference type="InterPro" id="IPR013749">
    <property type="entry name" value="PM/HMP-P_kinase-1"/>
</dbReference>
<dbReference type="NCBIfam" id="TIGR00097">
    <property type="entry name" value="HMP-P_kinase"/>
    <property type="match status" value="1"/>
</dbReference>
<evidence type="ECO:0000256" key="6">
    <source>
        <dbReference type="ARBA" id="ARBA00022840"/>
    </source>
</evidence>
<dbReference type="InterPro" id="IPR029056">
    <property type="entry name" value="Ribokinase-like"/>
</dbReference>
<comment type="caution">
    <text evidence="9">The sequence shown here is derived from an EMBL/GenBank/DDBJ whole genome shotgun (WGS) entry which is preliminary data.</text>
</comment>
<evidence type="ECO:0000256" key="4">
    <source>
        <dbReference type="ARBA" id="ARBA00022741"/>
    </source>
</evidence>
<protein>
    <recommendedName>
        <fullName evidence="2">hydroxymethylpyrimidine kinase</fullName>
        <ecNumber evidence="2">2.7.1.49</ecNumber>
    </recommendedName>
</protein>
<dbReference type="AlphaFoldDB" id="A0A2H3NV09"/>
<feature type="compositionally biased region" description="Polar residues" evidence="7">
    <location>
        <begin position="1"/>
        <end position="16"/>
    </location>
</feature>
<keyword evidence="6" id="KW-0067">ATP-binding</keyword>
<dbReference type="PANTHER" id="PTHR20858:SF17">
    <property type="entry name" value="HYDROXYMETHYLPYRIMIDINE_PHOSPHOMETHYLPYRIMIDINE KINASE THI20-RELATED"/>
    <property type="match status" value="1"/>
</dbReference>
<reference evidence="9 10" key="1">
    <citation type="submission" date="2017-10" db="EMBL/GenBank/DDBJ databases">
        <title>Draft genome of Longimonas halophila.</title>
        <authorList>
            <person name="Goh K.M."/>
            <person name="Shamsir M.S."/>
            <person name="Lim S.W."/>
        </authorList>
    </citation>
    <scope>NUCLEOTIDE SEQUENCE [LARGE SCALE GENOMIC DNA]</scope>
    <source>
        <strain evidence="9 10">KCTC 42399</strain>
    </source>
</reference>
<keyword evidence="4" id="KW-0547">Nucleotide-binding</keyword>
<evidence type="ECO:0000256" key="3">
    <source>
        <dbReference type="ARBA" id="ARBA00022679"/>
    </source>
</evidence>
<gene>
    <name evidence="9" type="primary">thiD</name>
    <name evidence="9" type="ORF">CRI93_04700</name>
</gene>
<dbReference type="GO" id="GO:0008902">
    <property type="term" value="F:hydroxymethylpyrimidine kinase activity"/>
    <property type="evidence" value="ECO:0007669"/>
    <property type="project" value="UniProtKB-EC"/>
</dbReference>
<comment type="pathway">
    <text evidence="1">Cofactor biosynthesis; thiamine diphosphate biosynthesis.</text>
</comment>
<proteinExistence type="predicted"/>
<dbReference type="GO" id="GO:0005524">
    <property type="term" value="F:ATP binding"/>
    <property type="evidence" value="ECO:0007669"/>
    <property type="project" value="UniProtKB-KW"/>
</dbReference>
<dbReference type="InterPro" id="IPR004399">
    <property type="entry name" value="HMP/HMP-P_kinase_dom"/>
</dbReference>
<dbReference type="GO" id="GO:0008972">
    <property type="term" value="F:phosphomethylpyrimidine kinase activity"/>
    <property type="evidence" value="ECO:0007669"/>
    <property type="project" value="InterPro"/>
</dbReference>
<feature type="region of interest" description="Disordered" evidence="7">
    <location>
        <begin position="1"/>
        <end position="21"/>
    </location>
</feature>
<dbReference type="Gene3D" id="3.40.1190.20">
    <property type="match status" value="1"/>
</dbReference>
<name>A0A2H3NV09_9BACT</name>
<evidence type="ECO:0000256" key="1">
    <source>
        <dbReference type="ARBA" id="ARBA00004948"/>
    </source>
</evidence>
<dbReference type="CDD" id="cd01169">
    <property type="entry name" value="HMPP_kinase"/>
    <property type="match status" value="1"/>
</dbReference>
<evidence type="ECO:0000259" key="8">
    <source>
        <dbReference type="Pfam" id="PF08543"/>
    </source>
</evidence>
<evidence type="ECO:0000313" key="9">
    <source>
        <dbReference type="EMBL" id="PEN08417.1"/>
    </source>
</evidence>
<dbReference type="OrthoDB" id="9810880at2"/>
<evidence type="ECO:0000256" key="7">
    <source>
        <dbReference type="SAM" id="MobiDB-lite"/>
    </source>
</evidence>
<dbReference type="EC" id="2.7.1.49" evidence="2"/>
<evidence type="ECO:0000256" key="2">
    <source>
        <dbReference type="ARBA" id="ARBA00012135"/>
    </source>
</evidence>
<sequence>MNNHSQQIQSAMSTPHESTDHDARPVLTIAGIDPSGGAGLAADLKTFAAHGTYGMSVLTVATDCTTEGVTDVHALPPAFVRRQLERVVDDIPPAAVKTGMLFNMAIIETVAEAAADLDLMPLVIDPVMTTRRGEPLLSEDAEAALRTLIGHATVTTPSLPEAERLVDIAIQSRADTEAAARAIHDRLHPAHVVITGGHASDETAADCWYNGDTIHWLEAERQPYAVHGGGDAFSAALTAGLAQNLKVDAALQRAKRFVTRAIRQAPPRGAGHRPLALNGRTHALASPNESLF</sequence>
<dbReference type="Proteomes" id="UP000221024">
    <property type="component" value="Unassembled WGS sequence"/>
</dbReference>
<evidence type="ECO:0000313" key="10">
    <source>
        <dbReference type="Proteomes" id="UP000221024"/>
    </source>
</evidence>
<organism evidence="9 10">
    <name type="scientific">Longimonas halophila</name>
    <dbReference type="NCBI Taxonomy" id="1469170"/>
    <lineage>
        <taxon>Bacteria</taxon>
        <taxon>Pseudomonadati</taxon>
        <taxon>Rhodothermota</taxon>
        <taxon>Rhodothermia</taxon>
        <taxon>Rhodothermales</taxon>
        <taxon>Salisaetaceae</taxon>
        <taxon>Longimonas</taxon>
    </lineage>
</organism>
<dbReference type="SUPFAM" id="SSF53613">
    <property type="entry name" value="Ribokinase-like"/>
    <property type="match status" value="1"/>
</dbReference>
<keyword evidence="3" id="KW-0808">Transferase</keyword>
<keyword evidence="5 9" id="KW-0418">Kinase</keyword>
<evidence type="ECO:0000256" key="5">
    <source>
        <dbReference type="ARBA" id="ARBA00022777"/>
    </source>
</evidence>
<dbReference type="EMBL" id="PDEP01000003">
    <property type="protein sequence ID" value="PEN08417.1"/>
    <property type="molecule type" value="Genomic_DNA"/>
</dbReference>